<evidence type="ECO:0000256" key="2">
    <source>
        <dbReference type="ARBA" id="ARBA00022679"/>
    </source>
</evidence>
<keyword evidence="6" id="KW-1185">Reference proteome</keyword>
<keyword evidence="2 5" id="KW-0808">Transferase</keyword>
<accession>A0A7M2YCN7</accession>
<feature type="domain" description="Glycosyltransferase subfamily 4-like N-terminal" evidence="4">
    <location>
        <begin position="17"/>
        <end position="167"/>
    </location>
</feature>
<organism evidence="5 6">
    <name type="scientific">Kaistella flava</name>
    <name type="common">ex Peng et al. 2021</name>
    <dbReference type="NCBI Taxonomy" id="2038776"/>
    <lineage>
        <taxon>Bacteria</taxon>
        <taxon>Pseudomonadati</taxon>
        <taxon>Bacteroidota</taxon>
        <taxon>Flavobacteriia</taxon>
        <taxon>Flavobacteriales</taxon>
        <taxon>Weeksellaceae</taxon>
        <taxon>Chryseobacterium group</taxon>
        <taxon>Kaistella</taxon>
    </lineage>
</organism>
<proteinExistence type="predicted"/>
<dbReference type="Pfam" id="PF13439">
    <property type="entry name" value="Glyco_transf_4"/>
    <property type="match status" value="1"/>
</dbReference>
<evidence type="ECO:0000313" key="6">
    <source>
        <dbReference type="Proteomes" id="UP000594195"/>
    </source>
</evidence>
<dbReference type="PANTHER" id="PTHR12526:SF629">
    <property type="entry name" value="TEICHURONIC ACID BIOSYNTHESIS GLYCOSYLTRANSFERASE TUAH-RELATED"/>
    <property type="match status" value="1"/>
</dbReference>
<evidence type="ECO:0000313" key="5">
    <source>
        <dbReference type="EMBL" id="QOW11143.1"/>
    </source>
</evidence>
<dbReference type="PANTHER" id="PTHR12526">
    <property type="entry name" value="GLYCOSYLTRANSFERASE"/>
    <property type="match status" value="1"/>
</dbReference>
<dbReference type="RefSeq" id="WP_193811310.1">
    <property type="nucleotide sequence ID" value="NZ_CP040442.1"/>
</dbReference>
<dbReference type="EMBL" id="CP040442">
    <property type="protein sequence ID" value="QOW11143.1"/>
    <property type="molecule type" value="Genomic_DNA"/>
</dbReference>
<name>A0A7M2YCN7_9FLAO</name>
<reference evidence="5 6" key="1">
    <citation type="submission" date="2019-05" db="EMBL/GenBank/DDBJ databases">
        <title>Chryseobacterium sp. isolated from King George Island, maritime Antarctica.</title>
        <authorList>
            <person name="Peng X."/>
        </authorList>
    </citation>
    <scope>NUCLEOTIDE SEQUENCE [LARGE SCALE GENOMIC DNA]</scope>
    <source>
        <strain evidence="5 6">7-3A</strain>
    </source>
</reference>
<keyword evidence="1" id="KW-0328">Glycosyltransferase</keyword>
<dbReference type="Proteomes" id="UP000594195">
    <property type="component" value="Chromosome"/>
</dbReference>
<gene>
    <name evidence="5" type="ORF">Q73A0000_12640</name>
</gene>
<dbReference type="GO" id="GO:0016757">
    <property type="term" value="F:glycosyltransferase activity"/>
    <property type="evidence" value="ECO:0007669"/>
    <property type="project" value="UniProtKB-KW"/>
</dbReference>
<dbReference type="AlphaFoldDB" id="A0A7M2YCN7"/>
<dbReference type="Pfam" id="PF00534">
    <property type="entry name" value="Glycos_transf_1"/>
    <property type="match status" value="1"/>
</dbReference>
<dbReference type="InterPro" id="IPR001296">
    <property type="entry name" value="Glyco_trans_1"/>
</dbReference>
<evidence type="ECO:0000259" key="4">
    <source>
        <dbReference type="Pfam" id="PF13439"/>
    </source>
</evidence>
<protein>
    <submittedName>
        <fullName evidence="5">Glycosyltransferase family 4 protein</fullName>
    </submittedName>
</protein>
<sequence>MKVIVSVFNNLYTDQRVEKVCKSLAGDGFKIDLIGNNWGGLPKMERTYPFSRIILKSKILRYGYIEFQWKLYKELIKKADKNSILLSNDLDSLLPNYLVSKKLGIPLVFDSHEIFTEMPALQGRFTQKIWRRLEKSVVPKIKYMMTASESYADWFAKTYAIERPVTVQNFPVKIENLQNYFESNLPKIILYQGVINPSRGLDKIIPAMLAIENAELWIAGDGPKKLEYEDLTKTLGLENKVKFLGKLLPKDLREITKKADCGLSIEENNGLSYYYSMPNKVSDYIQARIPVIVSDFPEMRKVIDRFQTGEKISNHSQLAEKINIVLKNGKLFYEDYLNKAATELCWEKEEPKLLQLFKKVKAENF</sequence>
<dbReference type="InterPro" id="IPR028098">
    <property type="entry name" value="Glyco_trans_4-like_N"/>
</dbReference>
<evidence type="ECO:0000259" key="3">
    <source>
        <dbReference type="Pfam" id="PF00534"/>
    </source>
</evidence>
<evidence type="ECO:0000256" key="1">
    <source>
        <dbReference type="ARBA" id="ARBA00022676"/>
    </source>
</evidence>
<dbReference type="Gene3D" id="3.40.50.2000">
    <property type="entry name" value="Glycogen Phosphorylase B"/>
    <property type="match status" value="2"/>
</dbReference>
<feature type="domain" description="Glycosyl transferase family 1" evidence="3">
    <location>
        <begin position="184"/>
        <end position="331"/>
    </location>
</feature>
<dbReference type="SUPFAM" id="SSF53756">
    <property type="entry name" value="UDP-Glycosyltransferase/glycogen phosphorylase"/>
    <property type="match status" value="1"/>
</dbReference>
<dbReference type="KEGG" id="kfa:Q73A0000_12640"/>